<dbReference type="EMBL" id="JAUSQU010000001">
    <property type="protein sequence ID" value="MDP9844833.1"/>
    <property type="molecule type" value="Genomic_DNA"/>
</dbReference>
<name>A0ABT9QET6_9ACTN</name>
<gene>
    <name evidence="1" type="ORF">J2853_004044</name>
</gene>
<dbReference type="Proteomes" id="UP001225356">
    <property type="component" value="Unassembled WGS sequence"/>
</dbReference>
<accession>A0ABT9QET6</accession>
<sequence length="127" mass="13311">MADIAERVERLCALLGDDDLWDYAEESGSGRTLRDIVAAVGDGDDGSLQHHLDALDEAMARLGLGAITQPERTYQPLAGTGGGHPVVQAWACPAPKPCSRVETEARQGPPPVCAATGHSLVLVRVAT</sequence>
<reference evidence="1 2" key="1">
    <citation type="submission" date="2023-07" db="EMBL/GenBank/DDBJ databases">
        <title>Sequencing the genomes of 1000 actinobacteria strains.</title>
        <authorList>
            <person name="Klenk H.-P."/>
        </authorList>
    </citation>
    <scope>NUCLEOTIDE SEQUENCE [LARGE SCALE GENOMIC DNA]</scope>
    <source>
        <strain evidence="1 2">DSM 46740</strain>
    </source>
</reference>
<protein>
    <submittedName>
        <fullName evidence="1">Uncharacterized protein</fullName>
    </submittedName>
</protein>
<keyword evidence="2" id="KW-1185">Reference proteome</keyword>
<dbReference type="RefSeq" id="WP_307559986.1">
    <property type="nucleotide sequence ID" value="NZ_JAUSQU010000001.1"/>
</dbReference>
<evidence type="ECO:0000313" key="2">
    <source>
        <dbReference type="Proteomes" id="UP001225356"/>
    </source>
</evidence>
<comment type="caution">
    <text evidence="1">The sequence shown here is derived from an EMBL/GenBank/DDBJ whole genome shotgun (WGS) entry which is preliminary data.</text>
</comment>
<evidence type="ECO:0000313" key="1">
    <source>
        <dbReference type="EMBL" id="MDP9844833.1"/>
    </source>
</evidence>
<proteinExistence type="predicted"/>
<organism evidence="1 2">
    <name type="scientific">Streptosporangium lutulentum</name>
    <dbReference type="NCBI Taxonomy" id="1461250"/>
    <lineage>
        <taxon>Bacteria</taxon>
        <taxon>Bacillati</taxon>
        <taxon>Actinomycetota</taxon>
        <taxon>Actinomycetes</taxon>
        <taxon>Streptosporangiales</taxon>
        <taxon>Streptosporangiaceae</taxon>
        <taxon>Streptosporangium</taxon>
    </lineage>
</organism>